<dbReference type="GeneID" id="24803253"/>
<evidence type="ECO:0000259" key="7">
    <source>
        <dbReference type="Pfam" id="PF08714"/>
    </source>
</evidence>
<evidence type="ECO:0000313" key="9">
    <source>
        <dbReference type="Proteomes" id="UP000034723"/>
    </source>
</evidence>
<dbReference type="Gene3D" id="3.30.230.60">
    <property type="entry name" value="Formaldehyde-activating enzyme"/>
    <property type="match status" value="1"/>
</dbReference>
<dbReference type="EMBL" id="CP011267">
    <property type="protein sequence ID" value="AKG91988.1"/>
    <property type="molecule type" value="Genomic_DNA"/>
</dbReference>
<dbReference type="EC" id="4.2.1.147" evidence="5"/>
<accession>A0A0F7IIQ6</accession>
<dbReference type="FunFam" id="3.30.230.60:FF:000001">
    <property type="entry name" value="5,6,7,8-tetrahydromethanopterin hydro-lyase"/>
    <property type="match status" value="1"/>
</dbReference>
<dbReference type="HOGENOM" id="CLU_105382_0_0_2"/>
<evidence type="ECO:0000256" key="6">
    <source>
        <dbReference type="ARBA" id="ARBA00072885"/>
    </source>
</evidence>
<dbReference type="InParanoid" id="A0A0F7IIQ6"/>
<evidence type="ECO:0000256" key="2">
    <source>
        <dbReference type="ARBA" id="ARBA00052457"/>
    </source>
</evidence>
<dbReference type="Pfam" id="PF08714">
    <property type="entry name" value="Fae"/>
    <property type="match status" value="1"/>
</dbReference>
<dbReference type="KEGG" id="gah:GAH_00673"/>
<dbReference type="GO" id="GO:0016840">
    <property type="term" value="F:carbon-nitrogen lyase activity"/>
    <property type="evidence" value="ECO:0007669"/>
    <property type="project" value="InterPro"/>
</dbReference>
<keyword evidence="1 8" id="KW-0456">Lyase</keyword>
<dbReference type="InterPro" id="IPR020568">
    <property type="entry name" value="Ribosomal_Su5_D2-typ_SF"/>
</dbReference>
<feature type="domain" description="Formaldehyde-activating enzyme" evidence="7">
    <location>
        <begin position="10"/>
        <end position="166"/>
    </location>
</feature>
<dbReference type="RefSeq" id="WP_048094683.1">
    <property type="nucleotide sequence ID" value="NZ_CP011267.1"/>
</dbReference>
<evidence type="ECO:0000256" key="1">
    <source>
        <dbReference type="ARBA" id="ARBA00023239"/>
    </source>
</evidence>
<reference evidence="8 9" key="1">
    <citation type="submission" date="2015-04" db="EMBL/GenBank/DDBJ databases">
        <title>The complete genome sequence of the hyperthermophilic, obligate iron-reducing archaeon Geoglobus ahangari strain 234T.</title>
        <authorList>
            <person name="Manzella M.P."/>
            <person name="Holmes D.E."/>
            <person name="Rocheleau J.M."/>
            <person name="Chung A."/>
            <person name="Reguera G."/>
            <person name="Kashefi K."/>
        </authorList>
    </citation>
    <scope>NUCLEOTIDE SEQUENCE [LARGE SCALE GENOMIC DNA]</scope>
    <source>
        <strain evidence="8 9">234</strain>
    </source>
</reference>
<organism evidence="8 9">
    <name type="scientific">Geoglobus ahangari</name>
    <dbReference type="NCBI Taxonomy" id="113653"/>
    <lineage>
        <taxon>Archaea</taxon>
        <taxon>Methanobacteriati</taxon>
        <taxon>Methanobacteriota</taxon>
        <taxon>Archaeoglobi</taxon>
        <taxon>Archaeoglobales</taxon>
        <taxon>Archaeoglobaceae</taxon>
        <taxon>Geoglobus</taxon>
    </lineage>
</organism>
<keyword evidence="9" id="KW-1185">Reference proteome</keyword>
<dbReference type="OrthoDB" id="68182at2157"/>
<evidence type="ECO:0000256" key="5">
    <source>
        <dbReference type="ARBA" id="ARBA00067042"/>
    </source>
</evidence>
<dbReference type="SUPFAM" id="SSF54211">
    <property type="entry name" value="Ribosomal protein S5 domain 2-like"/>
    <property type="match status" value="1"/>
</dbReference>
<gene>
    <name evidence="8" type="ORF">GAH_00673</name>
</gene>
<evidence type="ECO:0000313" key="8">
    <source>
        <dbReference type="EMBL" id="AKG91988.1"/>
    </source>
</evidence>
<comment type="similarity">
    <text evidence="4">Belongs to the formaldehyde-activating enzyme family.</text>
</comment>
<sequence length="167" mass="17665">MSHHDVLMAGEALVGEGNEVAHVDVLVGRRDGPVGYAFAMALGAPSAGHGGLTAIIAPNLAVKPPTVIVPTVTIKNMKQGEMIFGPAQKAVADAVADAVKEGIIPKDKVHEWCIVANVFIHPAAEDKKKVYQYNYEATKLAIERAVKALPTVDEIEEKRGGAVHPFA</sequence>
<evidence type="ECO:0000256" key="4">
    <source>
        <dbReference type="ARBA" id="ARBA00061519"/>
    </source>
</evidence>
<dbReference type="AlphaFoldDB" id="A0A0F7IIQ6"/>
<name>A0A0F7IIQ6_9EURY</name>
<protein>
    <recommendedName>
        <fullName evidence="6">5,6,7,8-tetrahydromethanopterin hydro-lyase</fullName>
        <ecNumber evidence="5">4.2.1.147</ecNumber>
    </recommendedName>
</protein>
<dbReference type="InterPro" id="IPR037075">
    <property type="entry name" value="HCHO-activating_enzyme_sf"/>
</dbReference>
<dbReference type="Proteomes" id="UP000034723">
    <property type="component" value="Chromosome"/>
</dbReference>
<dbReference type="NCBIfam" id="TIGR03126">
    <property type="entry name" value="one_C_fae"/>
    <property type="match status" value="1"/>
</dbReference>
<dbReference type="GO" id="GO:0016051">
    <property type="term" value="P:carbohydrate biosynthetic process"/>
    <property type="evidence" value="ECO:0007669"/>
    <property type="project" value="InterPro"/>
</dbReference>
<dbReference type="STRING" id="113653.GAH_00673"/>
<evidence type="ECO:0000256" key="3">
    <source>
        <dbReference type="ARBA" id="ARBA00056998"/>
    </source>
</evidence>
<comment type="function">
    <text evidence="3">Catalyzes the condensation of formaldehyde with tetrahydromethanopterin (H(4)MPT) to 5,10-methylenetetrahydromethanopterin.</text>
</comment>
<dbReference type="InterPro" id="IPR014826">
    <property type="entry name" value="HCHO-activating_enzyme"/>
</dbReference>
<comment type="catalytic activity">
    <reaction evidence="2">
        <text>5,6,7,8-tetrahydromethanopterin + formaldehyde = 5,10-methylenetetrahydromethanopterin + H2O</text>
        <dbReference type="Rhea" id="RHEA:24678"/>
        <dbReference type="ChEBI" id="CHEBI:15377"/>
        <dbReference type="ChEBI" id="CHEBI:16842"/>
        <dbReference type="ChEBI" id="CHEBI:57818"/>
        <dbReference type="ChEBI" id="CHEBI:58103"/>
        <dbReference type="EC" id="4.2.1.147"/>
    </reaction>
</comment>
<proteinExistence type="inferred from homology"/>